<dbReference type="RefSeq" id="WP_387406328.1">
    <property type="nucleotide sequence ID" value="NZ_JBIAQY010000017.1"/>
</dbReference>
<keyword evidence="1" id="KW-0456">Lyase</keyword>
<accession>A0ABW6SAA2</accession>
<dbReference type="InterPro" id="IPR006680">
    <property type="entry name" value="Amidohydro-rel"/>
</dbReference>
<protein>
    <submittedName>
        <fullName evidence="3">Amidohydrolase family protein</fullName>
    </submittedName>
</protein>
<dbReference type="Pfam" id="PF04909">
    <property type="entry name" value="Amidohydro_2"/>
    <property type="match status" value="1"/>
</dbReference>
<organism evidence="3 4">
    <name type="scientific">Nocardia jiangxiensis</name>
    <dbReference type="NCBI Taxonomy" id="282685"/>
    <lineage>
        <taxon>Bacteria</taxon>
        <taxon>Bacillati</taxon>
        <taxon>Actinomycetota</taxon>
        <taxon>Actinomycetes</taxon>
        <taxon>Mycobacteriales</taxon>
        <taxon>Nocardiaceae</taxon>
        <taxon>Nocardia</taxon>
    </lineage>
</organism>
<evidence type="ECO:0000256" key="1">
    <source>
        <dbReference type="ARBA" id="ARBA00023239"/>
    </source>
</evidence>
<evidence type="ECO:0000313" key="3">
    <source>
        <dbReference type="EMBL" id="MFF3573236.1"/>
    </source>
</evidence>
<dbReference type="PANTHER" id="PTHR21240:SF28">
    <property type="entry name" value="ISO-OROTATE DECARBOXYLASE (EUROFUNG)"/>
    <property type="match status" value="1"/>
</dbReference>
<keyword evidence="4" id="KW-1185">Reference proteome</keyword>
<dbReference type="PANTHER" id="PTHR21240">
    <property type="entry name" value="2-AMINO-3-CARBOXYLMUCONATE-6-SEMIALDEHYDE DECARBOXYLASE"/>
    <property type="match status" value="1"/>
</dbReference>
<name>A0ABW6SAA2_9NOCA</name>
<proteinExistence type="predicted"/>
<sequence length="311" mass="33589">MTDSARIDVHQHILPPSYRRTLIDRNPEGWPLPEWSPGSAIAAMDENEITTGVLSISAPGTHFGDDARARETARAGNEFTAELVKDRPDRFGLFASLPLPDVDGALAEVAYAFDTLNADGVTLMTNAGGRYLGDPAFEPLWAELDARAAVVFVHPTESELPALPGIVAPIVDFPFDTTRTAVQMATSRVLSRHPRVKVILSHAGGALPFLAYRIALTAPLIGDGSDPEEILAELRRFYLDTALATSPTSLPALREFADPTHILYGSDGPFAPATSVARNDEYLDHYDAWPEGGLHAINRGNAETLFPRLAA</sequence>
<dbReference type="Proteomes" id="UP001601992">
    <property type="component" value="Unassembled WGS sequence"/>
</dbReference>
<evidence type="ECO:0000313" key="4">
    <source>
        <dbReference type="Proteomes" id="UP001601992"/>
    </source>
</evidence>
<comment type="caution">
    <text evidence="3">The sequence shown here is derived from an EMBL/GenBank/DDBJ whole genome shotgun (WGS) entry which is preliminary data.</text>
</comment>
<reference evidence="3 4" key="1">
    <citation type="submission" date="2024-10" db="EMBL/GenBank/DDBJ databases">
        <title>The Natural Products Discovery Center: Release of the First 8490 Sequenced Strains for Exploring Actinobacteria Biosynthetic Diversity.</title>
        <authorList>
            <person name="Kalkreuter E."/>
            <person name="Kautsar S.A."/>
            <person name="Yang D."/>
            <person name="Bader C.D."/>
            <person name="Teijaro C.N."/>
            <person name="Fluegel L."/>
            <person name="Davis C.M."/>
            <person name="Simpson J.R."/>
            <person name="Lauterbach L."/>
            <person name="Steele A.D."/>
            <person name="Gui C."/>
            <person name="Meng S."/>
            <person name="Li G."/>
            <person name="Viehrig K."/>
            <person name="Ye F."/>
            <person name="Su P."/>
            <person name="Kiefer A.F."/>
            <person name="Nichols A."/>
            <person name="Cepeda A.J."/>
            <person name="Yan W."/>
            <person name="Fan B."/>
            <person name="Jiang Y."/>
            <person name="Adhikari A."/>
            <person name="Zheng C.-J."/>
            <person name="Schuster L."/>
            <person name="Cowan T.M."/>
            <person name="Smanski M.J."/>
            <person name="Chevrette M.G."/>
            <person name="De Carvalho L.P.S."/>
            <person name="Shen B."/>
        </authorList>
    </citation>
    <scope>NUCLEOTIDE SEQUENCE [LARGE SCALE GENOMIC DNA]</scope>
    <source>
        <strain evidence="3 4">NPDC002593</strain>
    </source>
</reference>
<dbReference type="SUPFAM" id="SSF51556">
    <property type="entry name" value="Metallo-dependent hydrolases"/>
    <property type="match status" value="1"/>
</dbReference>
<dbReference type="InterPro" id="IPR032465">
    <property type="entry name" value="ACMSD"/>
</dbReference>
<dbReference type="InterPro" id="IPR032466">
    <property type="entry name" value="Metal_Hydrolase"/>
</dbReference>
<dbReference type="Gene3D" id="3.20.20.140">
    <property type="entry name" value="Metal-dependent hydrolases"/>
    <property type="match status" value="1"/>
</dbReference>
<dbReference type="EMBL" id="JBIAQY010000017">
    <property type="protein sequence ID" value="MFF3573236.1"/>
    <property type="molecule type" value="Genomic_DNA"/>
</dbReference>
<feature type="domain" description="Amidohydrolase-related" evidence="2">
    <location>
        <begin position="7"/>
        <end position="307"/>
    </location>
</feature>
<gene>
    <name evidence="3" type="ORF">ACFYXQ_36290</name>
</gene>
<evidence type="ECO:0000259" key="2">
    <source>
        <dbReference type="Pfam" id="PF04909"/>
    </source>
</evidence>